<dbReference type="Proteomes" id="UP000739538">
    <property type="component" value="Unassembled WGS sequence"/>
</dbReference>
<sequence>MSQAFRLLQSLARPWPGCTSRPRSPRVVWQRSSPSIAWSTTSIRYRFSAAARLAIGVGLLGLSSLAIADDFWIGDPIVVDSGIRTYDPYGFRTRLDLCSSGGQLSATWAESEGSASRNTQVLHLNADGEGDGSFHYVRADENARILQAWPIESGEYVVLETHDGGDLFLVRRRPLGDEPLTSVSLDTEPIDTARVWMECSDDGWFVVWASATGEVKLAEISASEWQSSETELLGTHEGGLDVEFQHGQDGGVAAWANDDGISYVLFRPDGSREGNVRRVQNVSVGRGFSAARMSDNVCFVLGEVHNQRYIEILSVDSWSGTPRNLQQVEFYLSDESRIASGPEGALVVSDLGFCFPIDLWGDRTTDEFATVAYNLMPGEYERSFDAVWTGSKYLVVFSELLIEVASVGSEEAAASRAGATPPVSPLAGYCYVQNDVTGRTVTQEGELGPELTPNAGFLPALSAPWFVGTDLHVFLEDDTSHDGTVLTVDGHGESSPVHSIRGPGFGCDKSIRTGGSSADGSNLVLVHWSETYNDWYDWYDEHTSLIRVLDDGTHTARGMPHVGSYWDTELVGGSAWIVSNYTADSLATRFWSETNATPRELEPAGTGNVQVVRIGGSPYAIWTNGQEIYGRFLPQTGTGPFTGTLLHTTTGTGIFLGAAGGSALGAIVTFQ</sequence>
<dbReference type="AlphaFoldDB" id="A0A956NFH2"/>
<organism evidence="1 2">
    <name type="scientific">Eiseniibacteriota bacterium</name>
    <dbReference type="NCBI Taxonomy" id="2212470"/>
    <lineage>
        <taxon>Bacteria</taxon>
        <taxon>Candidatus Eiseniibacteriota</taxon>
    </lineage>
</organism>
<comment type="caution">
    <text evidence="1">The sequence shown here is derived from an EMBL/GenBank/DDBJ whole genome shotgun (WGS) entry which is preliminary data.</text>
</comment>
<dbReference type="EMBL" id="JAGQHS010000170">
    <property type="protein sequence ID" value="MCA9758417.1"/>
    <property type="molecule type" value="Genomic_DNA"/>
</dbReference>
<feature type="non-terminal residue" evidence="1">
    <location>
        <position position="671"/>
    </location>
</feature>
<proteinExistence type="predicted"/>
<evidence type="ECO:0000313" key="2">
    <source>
        <dbReference type="Proteomes" id="UP000739538"/>
    </source>
</evidence>
<reference evidence="1" key="2">
    <citation type="journal article" date="2021" name="Microbiome">
        <title>Successional dynamics and alternative stable states in a saline activated sludge microbial community over 9 years.</title>
        <authorList>
            <person name="Wang Y."/>
            <person name="Ye J."/>
            <person name="Ju F."/>
            <person name="Liu L."/>
            <person name="Boyd J.A."/>
            <person name="Deng Y."/>
            <person name="Parks D.H."/>
            <person name="Jiang X."/>
            <person name="Yin X."/>
            <person name="Woodcroft B.J."/>
            <person name="Tyson G.W."/>
            <person name="Hugenholtz P."/>
            <person name="Polz M.F."/>
            <person name="Zhang T."/>
        </authorList>
    </citation>
    <scope>NUCLEOTIDE SEQUENCE</scope>
    <source>
        <strain evidence="1">HKST-UBA02</strain>
    </source>
</reference>
<protein>
    <submittedName>
        <fullName evidence="1">Uncharacterized protein</fullName>
    </submittedName>
</protein>
<accession>A0A956NFH2</accession>
<reference evidence="1" key="1">
    <citation type="submission" date="2020-04" db="EMBL/GenBank/DDBJ databases">
        <authorList>
            <person name="Zhang T."/>
        </authorList>
    </citation>
    <scope>NUCLEOTIDE SEQUENCE</scope>
    <source>
        <strain evidence="1">HKST-UBA02</strain>
    </source>
</reference>
<gene>
    <name evidence="1" type="ORF">KDA27_21655</name>
</gene>
<dbReference type="SUPFAM" id="SSF82171">
    <property type="entry name" value="DPP6 N-terminal domain-like"/>
    <property type="match status" value="1"/>
</dbReference>
<name>A0A956NFH2_UNCEI</name>
<evidence type="ECO:0000313" key="1">
    <source>
        <dbReference type="EMBL" id="MCA9758417.1"/>
    </source>
</evidence>